<comment type="caution">
    <text evidence="2">The sequence shown here is derived from an EMBL/GenBank/DDBJ whole genome shotgun (WGS) entry which is preliminary data.</text>
</comment>
<evidence type="ECO:0000313" key="2">
    <source>
        <dbReference type="EMBL" id="PZO90751.1"/>
    </source>
</evidence>
<dbReference type="AlphaFoldDB" id="A0A2W5C6M6"/>
<protein>
    <recommendedName>
        <fullName evidence="4">DUF2306 domain-containing protein</fullName>
    </recommendedName>
</protein>
<feature type="transmembrane region" description="Helical" evidence="1">
    <location>
        <begin position="73"/>
        <end position="91"/>
    </location>
</feature>
<evidence type="ECO:0000313" key="3">
    <source>
        <dbReference type="Proteomes" id="UP000249066"/>
    </source>
</evidence>
<feature type="transmembrane region" description="Helical" evidence="1">
    <location>
        <begin position="7"/>
        <end position="27"/>
    </location>
</feature>
<sequence length="273" mass="30160">MPFKRAHYFVILLIVATGFAFWSSYLGKLSSAPAAWHLHGTSAGLWMAMLTMQSWSASTRRFALHSAVGKASLGLFPIFFAGGWGVIWTMAKATPDDIFYQIYGARLGTFDIVADLAVGWLYYVALRDRRNVQLHARAMLATPILLISPILGRVFDHYAPGLIIAGPQDFYLFAYSMHLANLVALLLTVWLYRQAPRHGGVFLFTAAIIVIQSILFETLGRNAAWRAFFVKIGSLPELPWLLLWLAAGAAIAWFGWTAGRRPALKSGPVAEAA</sequence>
<gene>
    <name evidence="2" type="ORF">DI623_05670</name>
</gene>
<keyword evidence="1" id="KW-0472">Membrane</keyword>
<feature type="transmembrane region" description="Helical" evidence="1">
    <location>
        <begin position="33"/>
        <end position="52"/>
    </location>
</feature>
<proteinExistence type="predicted"/>
<name>A0A2W5C6M6_9SPHN</name>
<reference evidence="2 3" key="1">
    <citation type="submission" date="2017-08" db="EMBL/GenBank/DDBJ databases">
        <title>Infants hospitalized years apart are colonized by the same room-sourced microbial strains.</title>
        <authorList>
            <person name="Brooks B."/>
            <person name="Olm M.R."/>
            <person name="Firek B.A."/>
            <person name="Baker R."/>
            <person name="Thomas B.C."/>
            <person name="Morowitz M.J."/>
            <person name="Banfield J.F."/>
        </authorList>
    </citation>
    <scope>NUCLEOTIDE SEQUENCE [LARGE SCALE GENOMIC DNA]</scope>
    <source>
        <strain evidence="2">S2_018_000_R2_101</strain>
    </source>
</reference>
<organism evidence="2 3">
    <name type="scientific">Sphingomonas sanxanigenens</name>
    <dbReference type="NCBI Taxonomy" id="397260"/>
    <lineage>
        <taxon>Bacteria</taxon>
        <taxon>Pseudomonadati</taxon>
        <taxon>Pseudomonadota</taxon>
        <taxon>Alphaproteobacteria</taxon>
        <taxon>Sphingomonadales</taxon>
        <taxon>Sphingomonadaceae</taxon>
        <taxon>Sphingomonas</taxon>
    </lineage>
</organism>
<feature type="transmembrane region" description="Helical" evidence="1">
    <location>
        <begin position="170"/>
        <end position="192"/>
    </location>
</feature>
<accession>A0A2W5C6M6</accession>
<keyword evidence="1" id="KW-1133">Transmembrane helix</keyword>
<feature type="transmembrane region" description="Helical" evidence="1">
    <location>
        <begin position="238"/>
        <end position="256"/>
    </location>
</feature>
<feature type="transmembrane region" description="Helical" evidence="1">
    <location>
        <begin position="199"/>
        <end position="218"/>
    </location>
</feature>
<dbReference type="Proteomes" id="UP000249066">
    <property type="component" value="Unassembled WGS sequence"/>
</dbReference>
<feature type="transmembrane region" description="Helical" evidence="1">
    <location>
        <begin position="103"/>
        <end position="126"/>
    </location>
</feature>
<keyword evidence="1" id="KW-0812">Transmembrane</keyword>
<evidence type="ECO:0000256" key="1">
    <source>
        <dbReference type="SAM" id="Phobius"/>
    </source>
</evidence>
<evidence type="ECO:0008006" key="4">
    <source>
        <dbReference type="Google" id="ProtNLM"/>
    </source>
</evidence>
<feature type="transmembrane region" description="Helical" evidence="1">
    <location>
        <begin position="138"/>
        <end position="155"/>
    </location>
</feature>
<dbReference type="EMBL" id="QFNN01000021">
    <property type="protein sequence ID" value="PZO90751.1"/>
    <property type="molecule type" value="Genomic_DNA"/>
</dbReference>